<feature type="signal peptide" evidence="11">
    <location>
        <begin position="1"/>
        <end position="27"/>
    </location>
</feature>
<gene>
    <name evidence="15" type="ORF">M1R53_01900</name>
</gene>
<dbReference type="Pfam" id="PF00082">
    <property type="entry name" value="Peptidase_S8"/>
    <property type="match status" value="1"/>
</dbReference>
<organism evidence="15 16">
    <name type="scientific">Fenollaria massiliensis</name>
    <dbReference type="NCBI Taxonomy" id="938288"/>
    <lineage>
        <taxon>Bacteria</taxon>
        <taxon>Bacillati</taxon>
        <taxon>Bacillota</taxon>
        <taxon>Clostridia</taxon>
        <taxon>Eubacteriales</taxon>
        <taxon>Fenollaria</taxon>
    </lineage>
</organism>
<dbReference type="Gene3D" id="3.40.50.200">
    <property type="entry name" value="Peptidase S8/S53 domain"/>
    <property type="match status" value="1"/>
</dbReference>
<dbReference type="GO" id="GO:0006508">
    <property type="term" value="P:proteolysis"/>
    <property type="evidence" value="ECO:0007669"/>
    <property type="project" value="UniProtKB-KW"/>
</dbReference>
<keyword evidence="2" id="KW-0964">Secreted</keyword>
<evidence type="ECO:0000256" key="1">
    <source>
        <dbReference type="ARBA" id="ARBA00011073"/>
    </source>
</evidence>
<dbReference type="EMBL" id="CP096649">
    <property type="protein sequence ID" value="UQK59433.1"/>
    <property type="molecule type" value="Genomic_DNA"/>
</dbReference>
<dbReference type="InterPro" id="IPR036852">
    <property type="entry name" value="Peptidase_S8/S53_dom_sf"/>
</dbReference>
<feature type="active site" description="Charge relay system" evidence="8 9">
    <location>
        <position position="278"/>
    </location>
</feature>
<dbReference type="InterPro" id="IPR000209">
    <property type="entry name" value="Peptidase_S8/S53_dom"/>
</dbReference>
<dbReference type="InterPro" id="IPR015500">
    <property type="entry name" value="Peptidase_S8_subtilisin-rel"/>
</dbReference>
<keyword evidence="4 11" id="KW-0732">Signal</keyword>
<dbReference type="PROSITE" id="PS51892">
    <property type="entry name" value="SUBTILASE"/>
    <property type="match status" value="1"/>
</dbReference>
<reference evidence="15" key="1">
    <citation type="submission" date="2022-04" db="EMBL/GenBank/DDBJ databases">
        <title>Complete genome sequences of Ezakiella coagulans and Fenollaria massiliensis.</title>
        <authorList>
            <person name="France M.T."/>
            <person name="Clifford J."/>
            <person name="Narina S."/>
            <person name="Rutt L."/>
            <person name="Ravel J."/>
        </authorList>
    </citation>
    <scope>NUCLEOTIDE SEQUENCE</scope>
    <source>
        <strain evidence="15">C0061C2</strain>
    </source>
</reference>
<dbReference type="SUPFAM" id="SSF52743">
    <property type="entry name" value="Subtilisin-like"/>
    <property type="match status" value="1"/>
</dbReference>
<keyword evidence="6 9" id="KW-0378">Hydrolase</keyword>
<dbReference type="SUPFAM" id="SSF52025">
    <property type="entry name" value="PA domain"/>
    <property type="match status" value="1"/>
</dbReference>
<accession>A0A9E7DJM8</accession>
<proteinExistence type="inferred from homology"/>
<dbReference type="GO" id="GO:0004252">
    <property type="term" value="F:serine-type endopeptidase activity"/>
    <property type="evidence" value="ECO:0007669"/>
    <property type="project" value="UniProtKB-UniRule"/>
</dbReference>
<dbReference type="Gene3D" id="3.50.30.30">
    <property type="match status" value="1"/>
</dbReference>
<dbReference type="Gene3D" id="2.60.40.1710">
    <property type="entry name" value="Subtilisin-like superfamily"/>
    <property type="match status" value="1"/>
</dbReference>
<evidence type="ECO:0000256" key="3">
    <source>
        <dbReference type="ARBA" id="ARBA00022670"/>
    </source>
</evidence>
<keyword evidence="3 9" id="KW-0645">Protease</keyword>
<evidence type="ECO:0000256" key="7">
    <source>
        <dbReference type="ARBA" id="ARBA00022825"/>
    </source>
</evidence>
<dbReference type="PROSITE" id="PS00138">
    <property type="entry name" value="SUBTILASE_SER"/>
    <property type="match status" value="1"/>
</dbReference>
<evidence type="ECO:0000256" key="5">
    <source>
        <dbReference type="ARBA" id="ARBA00022737"/>
    </source>
</evidence>
<feature type="active site" description="Charge relay system" evidence="8 9">
    <location>
        <position position="613"/>
    </location>
</feature>
<dbReference type="InterPro" id="IPR023828">
    <property type="entry name" value="Peptidase_S8_Ser-AS"/>
</dbReference>
<keyword evidence="16" id="KW-1185">Reference proteome</keyword>
<evidence type="ECO:0000256" key="6">
    <source>
        <dbReference type="ARBA" id="ARBA00022801"/>
    </source>
</evidence>
<evidence type="ECO:0000313" key="15">
    <source>
        <dbReference type="EMBL" id="UQK59433.1"/>
    </source>
</evidence>
<evidence type="ECO:0000256" key="2">
    <source>
        <dbReference type="ARBA" id="ARBA00022525"/>
    </source>
</evidence>
<dbReference type="PROSITE" id="PS00136">
    <property type="entry name" value="SUBTILASE_ASP"/>
    <property type="match status" value="1"/>
</dbReference>
<dbReference type="Proteomes" id="UP000831151">
    <property type="component" value="Chromosome"/>
</dbReference>
<dbReference type="Pfam" id="PF06280">
    <property type="entry name" value="fn3_5"/>
    <property type="match status" value="1"/>
</dbReference>
<dbReference type="InterPro" id="IPR046450">
    <property type="entry name" value="PA_dom_sf"/>
</dbReference>
<dbReference type="InterPro" id="IPR051048">
    <property type="entry name" value="Peptidase_S8/S53_subtilisin"/>
</dbReference>
<dbReference type="InterPro" id="IPR010435">
    <property type="entry name" value="C5a/SBT2-like_Fn3"/>
</dbReference>
<keyword evidence="5" id="KW-0677">Repeat</keyword>
<sequence length="1479" mass="165463">MKHSKKIFALILALMMLCTSFSQNTFAKKDVNTTEAMIKAIHTRKRPINQKRVLSKSINAKRAKSDAKSMNESVRLVVELDEAPLVMQEKGAKVLANTRKTKDALNKIKKSEDNVKALMRKAKIDFKELYSLDTFVSGFSIYTKRKNIAAIEKIKGVKRVHISEKYTLPKTNKGDKPQMYASLSMISAPNVWASKKYKGEGQVVAVLDTGFDMNNLESFRLDDDAKKEIALTKNKVNELEEKYGLKGKYICEKIPYVYNYHDETADLDALQDRYGSRHGLHVAGTIGANEADDYKNANNLAKTPIKGVAPNAQLIIMKVFSTSLTDLNTYSDAQCKAIEDAYKLGADVMNLSLGSPAGFITDDDIVQVAMQNAIKAGCLVAVANGNEGTSYFDADGAMKALEGNPDYGMAGAPATGWASTSVAAITNTKYLVCSLDSNNDKIKNIKYTWGSEITPENYTFNKFVYANKGKASDINKIEPEKIKDALVLVDRGECTFNEKASNARDAGAKGVIVINTDDEPMTMVGFNDVNFPAVIVGNTDGKKILKYIDDSGLSISFNKEMSVQDNPKAGQMADFTSWGPTPDLTMKPEITAPGADIYSIDQDYKYQVMSGTSMATPHVAGAAAIVMQFIKDRDSIFYEEAKDASKREALTKTLLMNTAIPQKDEETYYPVRRQGAGLIDLANLMKAKATVKATAKNDRMLDAKAELKSFADKEFTIDYTLKNYSDEDIAYTLEPAMLTEKFVNDKDFGSVSTETDRDMNFSIDKKSVIAKASSTIKFSVKFNFANDDINLNNYVEGFLRFVPEDTEKDATLTVPYLGFYGDWSKPRLFDVFSHEWRDDLKPNILNKDTNDAMGDVFDFTEESDEAAGVDNKVNSFEYKGKMTYITNHDSSEQIKIRFGLLRNAEYIKARIEDASNKILMDNLIDLSNFAKSRLAENGGENWISLFKEDFAENDFAKVILKGKLNTEKENIQEVSVPIYFDDNKPIIKSAEIISEGDAKYVKLSVSDDIGIDTIGVQQVKETGKDDDGEPIYNNHKYNEVSGLYYGNIDFYTEDEARVTEQDEKVTKSFEKLKDSKKLNTVYVKVDDICDIEKLCVYVKDIAGNWAEEKVLDTNYKSNETVKLKLIGESAAFWTETTSSDKSKWNDNIYNIQKGSYGEVQIQLPDNDKEYAIGSAIINGEEYADKFEYDQDARLYYMPYRFEDDTTFTSRIYEVKPADAKGLPQGNGYPSIYLTQPENAWTVSENGPLNDQGDAPEIEDGKLNVIGAVAFTDKSDLAKLTLRIIDDVNKKVLSEKDITNEVKLEQTGEISNADGVIYDGLALVFKTSIDMVKGYSNLKLQVEAENKSGKKTITAATIAVDESPATFNYTIDKRGIASDKATIKYTLADDNKSTEIIVDRVTNDDKNEFIETVYRKLYDKFDIDRIDAVRYINKDKFTVKLKPGYNKFKVSISEVGTARVNEKYIIIYRLDPSIKLKKLK</sequence>
<feature type="chain" id="PRO_5039052613" evidence="11">
    <location>
        <begin position="28"/>
        <end position="1479"/>
    </location>
</feature>
<dbReference type="PANTHER" id="PTHR43399">
    <property type="entry name" value="SUBTILISIN-RELATED"/>
    <property type="match status" value="1"/>
</dbReference>
<dbReference type="Pfam" id="PF02225">
    <property type="entry name" value="PA"/>
    <property type="match status" value="1"/>
</dbReference>
<evidence type="ECO:0000256" key="9">
    <source>
        <dbReference type="PROSITE-ProRule" id="PRU01240"/>
    </source>
</evidence>
<feature type="domain" description="Peptidase S8/S53" evidence="12">
    <location>
        <begin position="199"/>
        <end position="677"/>
    </location>
</feature>
<dbReference type="InterPro" id="IPR034216">
    <property type="entry name" value="C5a_Peptidase"/>
</dbReference>
<protein>
    <submittedName>
        <fullName evidence="15">S8 family serine peptidase</fullName>
    </submittedName>
</protein>
<dbReference type="RefSeq" id="WP_249242877.1">
    <property type="nucleotide sequence ID" value="NZ_CP096649.1"/>
</dbReference>
<dbReference type="PRINTS" id="PR00723">
    <property type="entry name" value="SUBTILISIN"/>
</dbReference>
<evidence type="ECO:0000259" key="12">
    <source>
        <dbReference type="Pfam" id="PF00082"/>
    </source>
</evidence>
<evidence type="ECO:0000259" key="14">
    <source>
        <dbReference type="Pfam" id="PF06280"/>
    </source>
</evidence>
<feature type="active site" description="Charge relay system" evidence="8 9">
    <location>
        <position position="208"/>
    </location>
</feature>
<evidence type="ECO:0000256" key="11">
    <source>
        <dbReference type="SAM" id="SignalP"/>
    </source>
</evidence>
<feature type="domain" description="PA" evidence="13">
    <location>
        <begin position="474"/>
        <end position="544"/>
    </location>
</feature>
<comment type="similarity">
    <text evidence="1 9 10">Belongs to the peptidase S8 family.</text>
</comment>
<name>A0A9E7DJM8_9FIRM</name>
<dbReference type="InterPro" id="IPR003137">
    <property type="entry name" value="PA_domain"/>
</dbReference>
<evidence type="ECO:0000256" key="4">
    <source>
        <dbReference type="ARBA" id="ARBA00022729"/>
    </source>
</evidence>
<dbReference type="CDD" id="cd07475">
    <property type="entry name" value="Peptidases_S8_C5a_Peptidase"/>
    <property type="match status" value="1"/>
</dbReference>
<keyword evidence="7 9" id="KW-0720">Serine protease</keyword>
<evidence type="ECO:0000259" key="13">
    <source>
        <dbReference type="Pfam" id="PF02225"/>
    </source>
</evidence>
<feature type="domain" description="C5a peptidase/Subtilisin-like protease SBT2-like Fn3-like" evidence="14">
    <location>
        <begin position="706"/>
        <end position="817"/>
    </location>
</feature>
<evidence type="ECO:0000256" key="10">
    <source>
        <dbReference type="RuleBase" id="RU003355"/>
    </source>
</evidence>
<dbReference type="PANTHER" id="PTHR43399:SF5">
    <property type="entry name" value="PEPTIDASE S8 FAMILY WITH PROTEASE-ASSOCIATED DOMAIN"/>
    <property type="match status" value="1"/>
</dbReference>
<dbReference type="InterPro" id="IPR023827">
    <property type="entry name" value="Peptidase_S8_Asp-AS"/>
</dbReference>
<evidence type="ECO:0000313" key="16">
    <source>
        <dbReference type="Proteomes" id="UP000831151"/>
    </source>
</evidence>
<evidence type="ECO:0000256" key="8">
    <source>
        <dbReference type="PIRSR" id="PIRSR615500-1"/>
    </source>
</evidence>
<dbReference type="KEGG" id="fms:M1R53_01900"/>